<dbReference type="GO" id="GO:0008422">
    <property type="term" value="F:beta-glucosidase activity"/>
    <property type="evidence" value="ECO:0007669"/>
    <property type="project" value="TreeGrafter"/>
</dbReference>
<evidence type="ECO:0000256" key="3">
    <source>
        <dbReference type="ARBA" id="ARBA00023295"/>
    </source>
</evidence>
<dbReference type="PANTHER" id="PTHR10353">
    <property type="entry name" value="GLYCOSYL HYDROLASE"/>
    <property type="match status" value="1"/>
</dbReference>
<dbReference type="EMBL" id="KQ243611">
    <property type="protein sequence ID" value="KNC75459.1"/>
    <property type="molecule type" value="Genomic_DNA"/>
</dbReference>
<dbReference type="PANTHER" id="PTHR10353:SF36">
    <property type="entry name" value="LP05116P"/>
    <property type="match status" value="1"/>
</dbReference>
<dbReference type="RefSeq" id="XP_014149361.1">
    <property type="nucleotide sequence ID" value="XM_014293886.1"/>
</dbReference>
<dbReference type="Pfam" id="PF00232">
    <property type="entry name" value="Glyco_hydro_1"/>
    <property type="match status" value="1"/>
</dbReference>
<dbReference type="OrthoDB" id="65569at2759"/>
<dbReference type="eggNOG" id="KOG0626">
    <property type="taxonomic scope" value="Eukaryota"/>
</dbReference>
<evidence type="ECO:0000256" key="2">
    <source>
        <dbReference type="ARBA" id="ARBA00022801"/>
    </source>
</evidence>
<dbReference type="AlphaFoldDB" id="A0A0L0FFB0"/>
<protein>
    <submittedName>
        <fullName evidence="5">Uncharacterized protein</fullName>
    </submittedName>
</protein>
<accession>A0A0L0FFB0</accession>
<evidence type="ECO:0000313" key="6">
    <source>
        <dbReference type="Proteomes" id="UP000054560"/>
    </source>
</evidence>
<dbReference type="STRING" id="667725.A0A0L0FFB0"/>
<dbReference type="SUPFAM" id="SSF51445">
    <property type="entry name" value="(Trans)glycosidases"/>
    <property type="match status" value="1"/>
</dbReference>
<evidence type="ECO:0000256" key="1">
    <source>
        <dbReference type="ARBA" id="ARBA00010838"/>
    </source>
</evidence>
<sequence length="326" mass="36622">MKKMVGDRMSAFTEEERSLLIAHRPDYFGLNHYGTSYARDCPDYKCDPQAKNGKWNTVNVPDCVNGNGSNSVQILNDDLAAGQSAWLFGSGWGFRKLLNWVSHRDGKDLPIYVTENGSSMQADTAQQGKCDTGRVLFYFSYLDQMSKAISEDGVKVAGYYAWSLMDNFEWERGYRERFGVLYDEFNFCHVEDIENPNCDPNSPTTETPVYDSSTGDYSERCGNTCLFSEQPDPTTAIDQTRHPKNSLLWLTEVWKSQKLVDPGTFLFASKAGDICYGPEGTTYNGNSWMYELQAHRGESLSALQSATSLQKAKSAARACGQYIHVQ</sequence>
<organism evidence="5 6">
    <name type="scientific">Sphaeroforma arctica JP610</name>
    <dbReference type="NCBI Taxonomy" id="667725"/>
    <lineage>
        <taxon>Eukaryota</taxon>
        <taxon>Ichthyosporea</taxon>
        <taxon>Ichthyophonida</taxon>
        <taxon>Sphaeroforma</taxon>
    </lineage>
</organism>
<proteinExistence type="inferred from homology"/>
<dbReference type="PRINTS" id="PR00131">
    <property type="entry name" value="GLHYDRLASE1"/>
</dbReference>
<dbReference type="InterPro" id="IPR001360">
    <property type="entry name" value="Glyco_hydro_1"/>
</dbReference>
<evidence type="ECO:0000256" key="4">
    <source>
        <dbReference type="RuleBase" id="RU003690"/>
    </source>
</evidence>
<keyword evidence="6" id="KW-1185">Reference proteome</keyword>
<evidence type="ECO:0000313" key="5">
    <source>
        <dbReference type="EMBL" id="KNC75459.1"/>
    </source>
</evidence>
<gene>
    <name evidence="5" type="ORF">SARC_12014</name>
</gene>
<dbReference type="InterPro" id="IPR017853">
    <property type="entry name" value="GH"/>
</dbReference>
<dbReference type="GeneID" id="25912518"/>
<comment type="similarity">
    <text evidence="1 4">Belongs to the glycosyl hydrolase 1 family.</text>
</comment>
<dbReference type="Proteomes" id="UP000054560">
    <property type="component" value="Unassembled WGS sequence"/>
</dbReference>
<reference evidence="5 6" key="1">
    <citation type="submission" date="2011-02" db="EMBL/GenBank/DDBJ databases">
        <title>The Genome Sequence of Sphaeroforma arctica JP610.</title>
        <authorList>
            <consortium name="The Broad Institute Genome Sequencing Platform"/>
            <person name="Russ C."/>
            <person name="Cuomo C."/>
            <person name="Young S.K."/>
            <person name="Zeng Q."/>
            <person name="Gargeya S."/>
            <person name="Alvarado L."/>
            <person name="Berlin A."/>
            <person name="Chapman S.B."/>
            <person name="Chen Z."/>
            <person name="Freedman E."/>
            <person name="Gellesch M."/>
            <person name="Goldberg J."/>
            <person name="Griggs A."/>
            <person name="Gujja S."/>
            <person name="Heilman E."/>
            <person name="Heiman D."/>
            <person name="Howarth C."/>
            <person name="Mehta T."/>
            <person name="Neiman D."/>
            <person name="Pearson M."/>
            <person name="Roberts A."/>
            <person name="Saif S."/>
            <person name="Shea T."/>
            <person name="Shenoy N."/>
            <person name="Sisk P."/>
            <person name="Stolte C."/>
            <person name="Sykes S."/>
            <person name="White J."/>
            <person name="Yandava C."/>
            <person name="Burger G."/>
            <person name="Gray M.W."/>
            <person name="Holland P.W.H."/>
            <person name="King N."/>
            <person name="Lang F.B.F."/>
            <person name="Roger A.J."/>
            <person name="Ruiz-Trillo I."/>
            <person name="Haas B."/>
            <person name="Nusbaum C."/>
            <person name="Birren B."/>
        </authorList>
    </citation>
    <scope>NUCLEOTIDE SEQUENCE [LARGE SCALE GENOMIC DNA]</scope>
    <source>
        <strain evidence="5 6">JP610</strain>
    </source>
</reference>
<dbReference type="GO" id="GO:0005975">
    <property type="term" value="P:carbohydrate metabolic process"/>
    <property type="evidence" value="ECO:0007669"/>
    <property type="project" value="InterPro"/>
</dbReference>
<keyword evidence="2" id="KW-0378">Hydrolase</keyword>
<keyword evidence="3" id="KW-0326">Glycosidase</keyword>
<dbReference type="Gene3D" id="3.20.20.80">
    <property type="entry name" value="Glycosidases"/>
    <property type="match status" value="1"/>
</dbReference>
<name>A0A0L0FFB0_9EUKA</name>